<proteinExistence type="predicted"/>
<dbReference type="Proteomes" id="UP000885792">
    <property type="component" value="Unassembled WGS sequence"/>
</dbReference>
<organism evidence="3">
    <name type="scientific">Aquifex aeolicus</name>
    <dbReference type="NCBI Taxonomy" id="63363"/>
    <lineage>
        <taxon>Bacteria</taxon>
        <taxon>Pseudomonadati</taxon>
        <taxon>Aquificota</taxon>
        <taxon>Aquificia</taxon>
        <taxon>Aquificales</taxon>
        <taxon>Aquificaceae</taxon>
        <taxon>Aquifex</taxon>
    </lineage>
</organism>
<dbReference type="AlphaFoldDB" id="A0A7C5QDF3"/>
<name>A0A7C5QDF3_AQUAO</name>
<evidence type="ECO:0008006" key="4">
    <source>
        <dbReference type="Google" id="ProtNLM"/>
    </source>
</evidence>
<reference evidence="3" key="1">
    <citation type="journal article" date="2020" name="mSystems">
        <title>Genome- and Community-Level Interaction Insights into Carbon Utilization and Element Cycling Functions of Hydrothermarchaeota in Hydrothermal Sediment.</title>
        <authorList>
            <person name="Zhou Z."/>
            <person name="Liu Y."/>
            <person name="Xu W."/>
            <person name="Pan J."/>
            <person name="Luo Z.H."/>
            <person name="Li M."/>
        </authorList>
    </citation>
    <scope>NUCLEOTIDE SEQUENCE [LARGE SCALE GENOMIC DNA]</scope>
    <source>
        <strain evidence="3">HyVt-501</strain>
    </source>
</reference>
<feature type="domain" description="TraK C-terminal" evidence="2">
    <location>
        <begin position="132"/>
        <end position="230"/>
    </location>
</feature>
<feature type="domain" description="TraK N-terminal" evidence="1">
    <location>
        <begin position="30"/>
        <end position="113"/>
    </location>
</feature>
<sequence length="234" mass="26878">MRRILPVLGLVSLVLGKDFQVVEGSGYHYVEISLTDVNRIVCSSEITGVVYSKEKSIEIKRKGRNAWVKILPTKKGEKIEYPSYPREVYIECGGLVFSLILLPRKIPAATVVLKVPHEDDARAREFEKKAGSYEKLILSLIRHAYREVPPPGYRVKKENRKVREFKELDLYLLKSYEGSRYVIEEYLITAKEDVHLTEGSFVPYIRFPAALSIVKPRLKAGESTRLLVVRLREE</sequence>
<gene>
    <name evidence="3" type="ORF">ENJ61_00275</name>
</gene>
<evidence type="ECO:0000259" key="2">
    <source>
        <dbReference type="Pfam" id="PF23536"/>
    </source>
</evidence>
<protein>
    <recommendedName>
        <fullName evidence="4">Conjugal transfer protein TraK</fullName>
    </recommendedName>
</protein>
<evidence type="ECO:0000313" key="3">
    <source>
        <dbReference type="EMBL" id="HHJ63321.1"/>
    </source>
</evidence>
<comment type="caution">
    <text evidence="3">The sequence shown here is derived from an EMBL/GenBank/DDBJ whole genome shotgun (WGS) entry which is preliminary data.</text>
</comment>
<dbReference type="InterPro" id="IPR010563">
    <property type="entry name" value="TraK_N"/>
</dbReference>
<dbReference type="InterPro" id="IPR055397">
    <property type="entry name" value="TraK_C"/>
</dbReference>
<dbReference type="Pfam" id="PF06586">
    <property type="entry name" value="TraK_N"/>
    <property type="match status" value="1"/>
</dbReference>
<dbReference type="Pfam" id="PF23536">
    <property type="entry name" value="TraK_C"/>
    <property type="match status" value="1"/>
</dbReference>
<evidence type="ECO:0000259" key="1">
    <source>
        <dbReference type="Pfam" id="PF06586"/>
    </source>
</evidence>
<accession>A0A7C5QDF3</accession>
<dbReference type="EMBL" id="DRNB01000008">
    <property type="protein sequence ID" value="HHJ63321.1"/>
    <property type="molecule type" value="Genomic_DNA"/>
</dbReference>